<evidence type="ECO:0000256" key="1">
    <source>
        <dbReference type="SAM" id="Phobius"/>
    </source>
</evidence>
<dbReference type="Proteomes" id="UP000036908">
    <property type="component" value="Unassembled WGS sequence"/>
</dbReference>
<dbReference type="EMBL" id="JSVA01000001">
    <property type="protein sequence ID" value="KOF04594.1"/>
    <property type="molecule type" value="Genomic_DNA"/>
</dbReference>
<feature type="transmembrane region" description="Helical" evidence="1">
    <location>
        <begin position="378"/>
        <end position="401"/>
    </location>
</feature>
<feature type="transmembrane region" description="Helical" evidence="1">
    <location>
        <begin position="303"/>
        <end position="322"/>
    </location>
</feature>
<dbReference type="RefSeq" id="WP_053221745.1">
    <property type="nucleotide sequence ID" value="NZ_JSVA01000001.1"/>
</dbReference>
<accession>A0A0L8AQJ3</accession>
<evidence type="ECO:0000313" key="3">
    <source>
        <dbReference type="Proteomes" id="UP000036908"/>
    </source>
</evidence>
<keyword evidence="3" id="KW-1185">Reference proteome</keyword>
<feature type="transmembrane region" description="Helical" evidence="1">
    <location>
        <begin position="352"/>
        <end position="372"/>
    </location>
</feature>
<protein>
    <submittedName>
        <fullName evidence="2">Uncharacterized protein</fullName>
    </submittedName>
</protein>
<feature type="transmembrane region" description="Helical" evidence="1">
    <location>
        <begin position="62"/>
        <end position="81"/>
    </location>
</feature>
<feature type="transmembrane region" description="Helical" evidence="1">
    <location>
        <begin position="443"/>
        <end position="464"/>
    </location>
</feature>
<sequence>MISQLISHIWKKEFRSPVWAKSLLTNVFLGFAALMMLAYVLIAGVAMDKLVREFFPDNDPLVFVNGFILYYFLVEFMLRFFMQNVPVLEIQPYLHLPIRKGKIIHFMFRKSLFSAFNLLAVLLFLPFSIIRVGADYGAVSAFGWLASIVGLSITLHFVVILFKKKMNDIPNLFIGLLVFVAALAALDYFNLVSFSDLSSAAFGFIVEQPALGAIPVVLAFVFYRLNYNFLVKNTYPEELAIKKEEKVTGDFGFLKQYGRIGELIQLELKLILRHKRPRNTLIMSGVLLLYGLIFYTNDAYQDMQFIFMFAGVFITGIFFINYGQFLLSWESGYFDFILTRRVTSRQFIESKYWLFVATSTIAFVVSLAYGYFGWKIVLINLVAYLFNIGLNVFAVMRLAMFNPKKIDLNKGAAFNYEGVGAAQFLIMIPMMILPYILYAPFLILGYENLGLVLTGLAGLIGFLFRDKTLNALTQFFISRRHKFAASFRSQ</sequence>
<organism evidence="2 3">
    <name type="scientific">Roseivirga seohaensis subsp. aquiponti</name>
    <dbReference type="NCBI Taxonomy" id="1566026"/>
    <lineage>
        <taxon>Bacteria</taxon>
        <taxon>Pseudomonadati</taxon>
        <taxon>Bacteroidota</taxon>
        <taxon>Cytophagia</taxon>
        <taxon>Cytophagales</taxon>
        <taxon>Roseivirgaceae</taxon>
        <taxon>Roseivirga</taxon>
    </lineage>
</organism>
<keyword evidence="1" id="KW-1133">Transmembrane helix</keyword>
<name>A0A0L8AQJ3_9BACT</name>
<comment type="caution">
    <text evidence="2">The sequence shown here is derived from an EMBL/GenBank/DDBJ whole genome shotgun (WGS) entry which is preliminary data.</text>
</comment>
<feature type="transmembrane region" description="Helical" evidence="1">
    <location>
        <begin position="279"/>
        <end position="297"/>
    </location>
</feature>
<proteinExistence type="predicted"/>
<gene>
    <name evidence="2" type="ORF">OB69_00600</name>
</gene>
<keyword evidence="1" id="KW-0472">Membrane</keyword>
<feature type="transmembrane region" description="Helical" evidence="1">
    <location>
        <begin position="142"/>
        <end position="162"/>
    </location>
</feature>
<dbReference type="PATRIC" id="fig|1566026.4.peg.127"/>
<feature type="transmembrane region" description="Helical" evidence="1">
    <location>
        <begin position="413"/>
        <end position="437"/>
    </location>
</feature>
<dbReference type="InterPro" id="IPR043742">
    <property type="entry name" value="DUF5687"/>
</dbReference>
<dbReference type="AlphaFoldDB" id="A0A0L8AQJ3"/>
<evidence type="ECO:0000313" key="2">
    <source>
        <dbReference type="EMBL" id="KOF04594.1"/>
    </source>
</evidence>
<feature type="transmembrane region" description="Helical" evidence="1">
    <location>
        <begin position="112"/>
        <end position="130"/>
    </location>
</feature>
<feature type="transmembrane region" description="Helical" evidence="1">
    <location>
        <begin position="201"/>
        <end position="223"/>
    </location>
</feature>
<dbReference type="Pfam" id="PF18940">
    <property type="entry name" value="DUF5687"/>
    <property type="match status" value="1"/>
</dbReference>
<keyword evidence="1" id="KW-0812">Transmembrane</keyword>
<reference evidence="3" key="1">
    <citation type="submission" date="2014-11" db="EMBL/GenBank/DDBJ databases">
        <title>Genome sequencing of Roseivirga sp. D-25.</title>
        <authorList>
            <person name="Selvaratnam C."/>
            <person name="Thevarajoo S."/>
            <person name="Goh K.M."/>
            <person name="Eee R."/>
            <person name="Chan K.-G."/>
            <person name="Chong C.S."/>
        </authorList>
    </citation>
    <scope>NUCLEOTIDE SEQUENCE [LARGE SCALE GENOMIC DNA]</scope>
    <source>
        <strain evidence="3">D-25</strain>
    </source>
</reference>
<feature type="transmembrane region" description="Helical" evidence="1">
    <location>
        <begin position="169"/>
        <end position="189"/>
    </location>
</feature>
<dbReference type="OrthoDB" id="1014144at2"/>
<feature type="transmembrane region" description="Helical" evidence="1">
    <location>
        <begin position="21"/>
        <end position="42"/>
    </location>
</feature>